<dbReference type="EMBL" id="AZBU02000001">
    <property type="protein sequence ID" value="TMS32593.1"/>
    <property type="molecule type" value="Genomic_DNA"/>
</dbReference>
<keyword evidence="1" id="KW-1133">Transmembrane helix</keyword>
<evidence type="ECO:0000313" key="2">
    <source>
        <dbReference type="EMBL" id="TMS32593.1"/>
    </source>
</evidence>
<keyword evidence="3" id="KW-1185">Reference proteome</keyword>
<organism evidence="2 3">
    <name type="scientific">Steinernema carpocapsae</name>
    <name type="common">Entomopathogenic nematode</name>
    <dbReference type="NCBI Taxonomy" id="34508"/>
    <lineage>
        <taxon>Eukaryota</taxon>
        <taxon>Metazoa</taxon>
        <taxon>Ecdysozoa</taxon>
        <taxon>Nematoda</taxon>
        <taxon>Chromadorea</taxon>
        <taxon>Rhabditida</taxon>
        <taxon>Tylenchina</taxon>
        <taxon>Panagrolaimomorpha</taxon>
        <taxon>Strongyloidoidea</taxon>
        <taxon>Steinernematidae</taxon>
        <taxon>Steinernema</taxon>
    </lineage>
</organism>
<protein>
    <submittedName>
        <fullName evidence="2">Uncharacterized protein</fullName>
    </submittedName>
</protein>
<reference evidence="2 3" key="2">
    <citation type="journal article" date="2019" name="G3 (Bethesda)">
        <title>Hybrid Assembly of the Genome of the Entomopathogenic Nematode Steinernema carpocapsae Identifies the X-Chromosome.</title>
        <authorList>
            <person name="Serra L."/>
            <person name="Macchietto M."/>
            <person name="Macias-Munoz A."/>
            <person name="McGill C.J."/>
            <person name="Rodriguez I.M."/>
            <person name="Rodriguez B."/>
            <person name="Murad R."/>
            <person name="Mortazavi A."/>
        </authorList>
    </citation>
    <scope>NUCLEOTIDE SEQUENCE [LARGE SCALE GENOMIC DNA]</scope>
    <source>
        <strain evidence="2 3">ALL</strain>
    </source>
</reference>
<proteinExistence type="predicted"/>
<sequence length="75" mass="8720">MCVFCSPNSRIDQKQRTKRWTPARIKPATLCAEVRQANRNTSKSFADVLLKLAIPRLSLVFLEIIIMIYHRMQCV</sequence>
<evidence type="ECO:0000256" key="1">
    <source>
        <dbReference type="SAM" id="Phobius"/>
    </source>
</evidence>
<dbReference type="EMBL" id="CM016762">
    <property type="protein sequence ID" value="TMS32593.1"/>
    <property type="molecule type" value="Genomic_DNA"/>
</dbReference>
<reference evidence="2 3" key="1">
    <citation type="journal article" date="2015" name="Genome Biol.">
        <title>Comparative genomics of Steinernema reveals deeply conserved gene regulatory networks.</title>
        <authorList>
            <person name="Dillman A.R."/>
            <person name="Macchietto M."/>
            <person name="Porter C.F."/>
            <person name="Rogers A."/>
            <person name="Williams B."/>
            <person name="Antoshechkin I."/>
            <person name="Lee M.M."/>
            <person name="Goodwin Z."/>
            <person name="Lu X."/>
            <person name="Lewis E.E."/>
            <person name="Goodrich-Blair H."/>
            <person name="Stock S.P."/>
            <person name="Adams B.J."/>
            <person name="Sternberg P.W."/>
            <person name="Mortazavi A."/>
        </authorList>
    </citation>
    <scope>NUCLEOTIDE SEQUENCE [LARGE SCALE GENOMIC DNA]</scope>
    <source>
        <strain evidence="2 3">ALL</strain>
    </source>
</reference>
<comment type="caution">
    <text evidence="2">The sequence shown here is derived from an EMBL/GenBank/DDBJ whole genome shotgun (WGS) entry which is preliminary data.</text>
</comment>
<accession>A0A4V6I738</accession>
<feature type="transmembrane region" description="Helical" evidence="1">
    <location>
        <begin position="48"/>
        <end position="69"/>
    </location>
</feature>
<keyword evidence="1" id="KW-0812">Transmembrane</keyword>
<evidence type="ECO:0000313" key="3">
    <source>
        <dbReference type="Proteomes" id="UP000298663"/>
    </source>
</evidence>
<gene>
    <name evidence="2" type="ORF">L596_000412</name>
</gene>
<keyword evidence="1" id="KW-0472">Membrane</keyword>
<dbReference type="Proteomes" id="UP000298663">
    <property type="component" value="Chromosome X"/>
</dbReference>
<dbReference type="AlphaFoldDB" id="A0A4V6I738"/>
<name>A0A4V6I738_STECR</name>